<proteinExistence type="inferred from homology"/>
<evidence type="ECO:0000313" key="13">
    <source>
        <dbReference type="Proteomes" id="UP000502608"/>
    </source>
</evidence>
<feature type="binding site" evidence="10">
    <location>
        <position position="8"/>
    </location>
    <ligand>
        <name>Mn(2+)</name>
        <dbReference type="ChEBI" id="CHEBI:29035"/>
        <label>1</label>
    </ligand>
</feature>
<name>A0A6G9QHZ2_9GAMM</name>
<dbReference type="CDD" id="cd07398">
    <property type="entry name" value="MPP_YbbF-LpxH"/>
    <property type="match status" value="1"/>
</dbReference>
<feature type="binding site" evidence="10">
    <location>
        <position position="159"/>
    </location>
    <ligand>
        <name>substrate</name>
    </ligand>
</feature>
<evidence type="ECO:0000256" key="8">
    <source>
        <dbReference type="ARBA" id="ARBA00023136"/>
    </source>
</evidence>
<keyword evidence="7 10" id="KW-0443">Lipid metabolism</keyword>
<keyword evidence="3 10" id="KW-0997">Cell inner membrane</keyword>
<feature type="binding site" evidence="10">
    <location>
        <position position="196"/>
    </location>
    <ligand>
        <name>Mn(2+)</name>
        <dbReference type="ChEBI" id="CHEBI:29035"/>
        <label>1</label>
    </ligand>
</feature>
<accession>A0A6G9QHZ2</accession>
<evidence type="ECO:0000256" key="2">
    <source>
        <dbReference type="ARBA" id="ARBA00022516"/>
    </source>
</evidence>
<dbReference type="InterPro" id="IPR010138">
    <property type="entry name" value="UDP-diacylglucosamine_Hdrlase"/>
</dbReference>
<dbReference type="SUPFAM" id="SSF56300">
    <property type="entry name" value="Metallo-dependent phosphatases"/>
    <property type="match status" value="1"/>
</dbReference>
<feature type="binding site" evidence="10">
    <location>
        <position position="163"/>
    </location>
    <ligand>
        <name>substrate</name>
    </ligand>
</feature>
<keyword evidence="5 10" id="KW-0479">Metal-binding</keyword>
<sequence>MRTAFVGDLHLSADRPDITHAFIDFLATGLENVEALYIIGDLFEVWMGDDIAEPFTVKIAQAIASAAQHIPIYFTQGNRDFLVGKDFCQQASMTLLPDIYITTLYGKKTVILHGDSLCTLDIGYQRFRRFRSIGFVRWIYANLPQQTRLNIASKIRRKSQQGNKNKTYEIMDVEPNAVLSLLAKTNCQSMIHGHTHRPAIHDIPLGMHRVVVGDWYTQGSVLFVDTNGYELQKLPFKNSVG</sequence>
<dbReference type="AlphaFoldDB" id="A0A6G9QHZ2"/>
<evidence type="ECO:0000256" key="5">
    <source>
        <dbReference type="ARBA" id="ARBA00022723"/>
    </source>
</evidence>
<dbReference type="UniPathway" id="UPA00359">
    <property type="reaction ID" value="UER00480"/>
</dbReference>
<feature type="binding site" evidence="10">
    <location>
        <position position="41"/>
    </location>
    <ligand>
        <name>Mn(2+)</name>
        <dbReference type="ChEBI" id="CHEBI:29035"/>
        <label>2</label>
    </ligand>
</feature>
<dbReference type="GO" id="GO:0019897">
    <property type="term" value="C:extrinsic component of plasma membrane"/>
    <property type="evidence" value="ECO:0007669"/>
    <property type="project" value="UniProtKB-UniRule"/>
</dbReference>
<evidence type="ECO:0000256" key="7">
    <source>
        <dbReference type="ARBA" id="ARBA00023098"/>
    </source>
</evidence>
<feature type="domain" description="Calcineurin-like phosphoesterase" evidence="11">
    <location>
        <begin position="1"/>
        <end position="198"/>
    </location>
</feature>
<dbReference type="GO" id="GO:0030145">
    <property type="term" value="F:manganese ion binding"/>
    <property type="evidence" value="ECO:0007669"/>
    <property type="project" value="UniProtKB-UniRule"/>
</dbReference>
<evidence type="ECO:0000256" key="1">
    <source>
        <dbReference type="ARBA" id="ARBA00022475"/>
    </source>
</evidence>
<feature type="binding site" evidence="10">
    <location>
        <position position="194"/>
    </location>
    <ligand>
        <name>Mn(2+)</name>
        <dbReference type="ChEBI" id="CHEBI:29035"/>
        <label>2</label>
    </ligand>
</feature>
<comment type="catalytic activity">
    <reaction evidence="10">
        <text>UDP-2-N,3-O-bis[(3R)-3-hydroxytetradecanoyl]-alpha-D-glucosamine + H2O = 2-N,3-O-bis[(3R)-3-hydroxytetradecanoyl]-alpha-D-glucosaminyl 1-phosphate + UMP + 2 H(+)</text>
        <dbReference type="Rhea" id="RHEA:25213"/>
        <dbReference type="ChEBI" id="CHEBI:15377"/>
        <dbReference type="ChEBI" id="CHEBI:15378"/>
        <dbReference type="ChEBI" id="CHEBI:57865"/>
        <dbReference type="ChEBI" id="CHEBI:57957"/>
        <dbReference type="ChEBI" id="CHEBI:78847"/>
        <dbReference type="EC" id="3.6.1.54"/>
    </reaction>
</comment>
<dbReference type="Proteomes" id="UP000502608">
    <property type="component" value="Chromosome"/>
</dbReference>
<evidence type="ECO:0000256" key="3">
    <source>
        <dbReference type="ARBA" id="ARBA00022519"/>
    </source>
</evidence>
<keyword evidence="8 10" id="KW-0472">Membrane</keyword>
<dbReference type="InterPro" id="IPR029052">
    <property type="entry name" value="Metallo-depent_PP-like"/>
</dbReference>
<feature type="binding site" evidence="10">
    <location>
        <position position="78"/>
    </location>
    <ligand>
        <name>Mn(2+)</name>
        <dbReference type="ChEBI" id="CHEBI:29035"/>
        <label>2</label>
    </ligand>
</feature>
<dbReference type="InterPro" id="IPR043461">
    <property type="entry name" value="LpxH-like"/>
</dbReference>
<dbReference type="Pfam" id="PF00149">
    <property type="entry name" value="Metallophos"/>
    <property type="match status" value="1"/>
</dbReference>
<keyword evidence="9 10" id="KW-0464">Manganese</keyword>
<evidence type="ECO:0000259" key="11">
    <source>
        <dbReference type="Pfam" id="PF00149"/>
    </source>
</evidence>
<comment type="cofactor">
    <cofactor evidence="10">
        <name>Mn(2+)</name>
        <dbReference type="ChEBI" id="CHEBI:29035"/>
    </cofactor>
    <text evidence="10">Binds 2 Mn(2+) ions per subunit in a binuclear metal center.</text>
</comment>
<dbReference type="EC" id="3.6.1.54" evidence="10"/>
<protein>
    <recommendedName>
        <fullName evidence="10">UDP-2,3-diacylglucosamine hydrolase</fullName>
        <ecNumber evidence="10">3.6.1.54</ecNumber>
    </recommendedName>
    <alternativeName>
        <fullName evidence="10">UDP-2,3-diacylglucosamine diphosphatase</fullName>
    </alternativeName>
</protein>
<keyword evidence="2 10" id="KW-0444">Lipid biosynthesis</keyword>
<dbReference type="PANTHER" id="PTHR34990">
    <property type="entry name" value="UDP-2,3-DIACYLGLUCOSAMINE HYDROLASE-RELATED"/>
    <property type="match status" value="1"/>
</dbReference>
<dbReference type="NCBIfam" id="TIGR01854">
    <property type="entry name" value="lipid_A_lpxH"/>
    <property type="match status" value="1"/>
</dbReference>
<dbReference type="PANTHER" id="PTHR34990:SF1">
    <property type="entry name" value="UDP-2,3-DIACYLGLUCOSAMINE HYDROLASE"/>
    <property type="match status" value="1"/>
</dbReference>
<dbReference type="Gene3D" id="3.60.21.10">
    <property type="match status" value="1"/>
</dbReference>
<dbReference type="EMBL" id="CP050313">
    <property type="protein sequence ID" value="QIR14160.1"/>
    <property type="molecule type" value="Genomic_DNA"/>
</dbReference>
<evidence type="ECO:0000313" key="12">
    <source>
        <dbReference type="EMBL" id="QIR14160.1"/>
    </source>
</evidence>
<feature type="binding site" evidence="10">
    <location>
        <begin position="78"/>
        <end position="79"/>
    </location>
    <ligand>
        <name>substrate</name>
    </ligand>
</feature>
<evidence type="ECO:0000256" key="9">
    <source>
        <dbReference type="ARBA" id="ARBA00023211"/>
    </source>
</evidence>
<dbReference type="GO" id="GO:0005737">
    <property type="term" value="C:cytoplasm"/>
    <property type="evidence" value="ECO:0007669"/>
    <property type="project" value="InterPro"/>
</dbReference>
<keyword evidence="13" id="KW-1185">Reference proteome</keyword>
<evidence type="ECO:0000256" key="10">
    <source>
        <dbReference type="HAMAP-Rule" id="MF_00575"/>
    </source>
</evidence>
<dbReference type="GO" id="GO:0008758">
    <property type="term" value="F:UDP-2,3-diacylglucosamine hydrolase activity"/>
    <property type="evidence" value="ECO:0007669"/>
    <property type="project" value="UniProtKB-UniRule"/>
</dbReference>
<dbReference type="RefSeq" id="WP_167676639.1">
    <property type="nucleotide sequence ID" value="NZ_CP050313.1"/>
</dbReference>
<keyword evidence="4 10" id="KW-0441">Lipid A biosynthesis</keyword>
<keyword evidence="6 10" id="KW-0378">Hydrolase</keyword>
<dbReference type="HAMAP" id="MF_00575">
    <property type="entry name" value="LpxH"/>
    <property type="match status" value="1"/>
</dbReference>
<comment type="similarity">
    <text evidence="10">Belongs to the LpxH family.</text>
</comment>
<keyword evidence="1 10" id="KW-1003">Cell membrane</keyword>
<feature type="binding site" evidence="10">
    <location>
        <position position="10"/>
    </location>
    <ligand>
        <name>Mn(2+)</name>
        <dbReference type="ChEBI" id="CHEBI:29035"/>
        <label>1</label>
    </ligand>
</feature>
<dbReference type="GO" id="GO:0009245">
    <property type="term" value="P:lipid A biosynthetic process"/>
    <property type="evidence" value="ECO:0007669"/>
    <property type="project" value="UniProtKB-UniRule"/>
</dbReference>
<feature type="binding site" evidence="10">
    <location>
        <position position="113"/>
    </location>
    <ligand>
        <name>Mn(2+)</name>
        <dbReference type="ChEBI" id="CHEBI:29035"/>
        <label>2</label>
    </ligand>
</feature>
<dbReference type="InterPro" id="IPR004843">
    <property type="entry name" value="Calcineurin-like_PHP"/>
</dbReference>
<feature type="binding site" evidence="10">
    <location>
        <position position="166"/>
    </location>
    <ligand>
        <name>substrate</name>
    </ligand>
</feature>
<dbReference type="NCBIfam" id="NF003743">
    <property type="entry name" value="PRK05340.1"/>
    <property type="match status" value="1"/>
</dbReference>
<reference evidence="12 13" key="1">
    <citation type="submission" date="2020-03" db="EMBL/GenBank/DDBJ databases">
        <title>Complete genome sequence of Shewanella sp.</title>
        <authorList>
            <person name="Kim Y.-S."/>
            <person name="Kim S.-J."/>
            <person name="Jung H.-K."/>
            <person name="Kim K.-H."/>
        </authorList>
    </citation>
    <scope>NUCLEOTIDE SEQUENCE [LARGE SCALE GENOMIC DNA]</scope>
    <source>
        <strain evidence="12 13">PN3F2</strain>
    </source>
</reference>
<evidence type="ECO:0000256" key="4">
    <source>
        <dbReference type="ARBA" id="ARBA00022556"/>
    </source>
</evidence>
<organism evidence="12 13">
    <name type="scientific">Shewanella aestuarii</name>
    <dbReference type="NCBI Taxonomy" id="1028752"/>
    <lineage>
        <taxon>Bacteria</taxon>
        <taxon>Pseudomonadati</taxon>
        <taxon>Pseudomonadota</taxon>
        <taxon>Gammaproteobacteria</taxon>
        <taxon>Alteromonadales</taxon>
        <taxon>Shewanellaceae</taxon>
        <taxon>Shewanella</taxon>
    </lineage>
</organism>
<feature type="binding site" evidence="10">
    <location>
        <position position="194"/>
    </location>
    <ligand>
        <name>substrate</name>
    </ligand>
</feature>
<gene>
    <name evidence="10" type="primary">lpxH</name>
    <name evidence="12" type="ORF">HBH39_06380</name>
</gene>
<evidence type="ECO:0000256" key="6">
    <source>
        <dbReference type="ARBA" id="ARBA00022801"/>
    </source>
</evidence>
<comment type="function">
    <text evidence="10">Hydrolyzes the pyrophosphate bond of UDP-2,3-diacylglucosamine to yield 2,3-diacylglucosamine 1-phosphate (lipid X) and UMP by catalyzing the attack of water at the alpha-P atom. Involved in the biosynthesis of lipid A, a phosphorylated glycolipid that anchors the lipopolysaccharide to the outer membrane of the cell.</text>
</comment>
<comment type="pathway">
    <text evidence="10">Glycolipid biosynthesis; lipid IV(A) biosynthesis; lipid IV(A) from (3R)-3-hydroxytetradecanoyl-[acyl-carrier-protein] and UDP-N-acetyl-alpha-D-glucosamine: step 4/6.</text>
</comment>
<comment type="subcellular location">
    <subcellularLocation>
        <location evidence="10">Cell inner membrane</location>
        <topology evidence="10">Peripheral membrane protein</topology>
        <orientation evidence="10">Cytoplasmic side</orientation>
    </subcellularLocation>
</comment>
<feature type="binding site" evidence="10">
    <location>
        <position position="121"/>
    </location>
    <ligand>
        <name>substrate</name>
    </ligand>
</feature>
<dbReference type="KEGG" id="saes:HBH39_06380"/>
<feature type="binding site" evidence="10">
    <location>
        <position position="41"/>
    </location>
    <ligand>
        <name>Mn(2+)</name>
        <dbReference type="ChEBI" id="CHEBI:29035"/>
        <label>1</label>
    </ligand>
</feature>